<gene>
    <name evidence="1" type="ORF">NP493_250g00000</name>
</gene>
<dbReference type="EMBL" id="JAODUO010000250">
    <property type="protein sequence ID" value="KAK2184837.1"/>
    <property type="molecule type" value="Genomic_DNA"/>
</dbReference>
<comment type="caution">
    <text evidence="1">The sequence shown here is derived from an EMBL/GenBank/DDBJ whole genome shotgun (WGS) entry which is preliminary data.</text>
</comment>
<protein>
    <submittedName>
        <fullName evidence="1">Uncharacterized protein</fullName>
    </submittedName>
</protein>
<name>A0AAD9NYJ9_RIDPI</name>
<sequence length="65" mass="7685">MICQQKCVQVGHIQGFYLVDPWQRVQRSYQCIPAIRWNFRALRENKYGITLSTCDCCPYKLSVDL</sequence>
<evidence type="ECO:0000313" key="2">
    <source>
        <dbReference type="Proteomes" id="UP001209878"/>
    </source>
</evidence>
<keyword evidence="2" id="KW-1185">Reference proteome</keyword>
<proteinExistence type="predicted"/>
<accession>A0AAD9NYJ9</accession>
<evidence type="ECO:0000313" key="1">
    <source>
        <dbReference type="EMBL" id="KAK2184837.1"/>
    </source>
</evidence>
<dbReference type="Proteomes" id="UP001209878">
    <property type="component" value="Unassembled WGS sequence"/>
</dbReference>
<dbReference type="AlphaFoldDB" id="A0AAD9NYJ9"/>
<organism evidence="1 2">
    <name type="scientific">Ridgeia piscesae</name>
    <name type="common">Tubeworm</name>
    <dbReference type="NCBI Taxonomy" id="27915"/>
    <lineage>
        <taxon>Eukaryota</taxon>
        <taxon>Metazoa</taxon>
        <taxon>Spiralia</taxon>
        <taxon>Lophotrochozoa</taxon>
        <taxon>Annelida</taxon>
        <taxon>Polychaeta</taxon>
        <taxon>Sedentaria</taxon>
        <taxon>Canalipalpata</taxon>
        <taxon>Sabellida</taxon>
        <taxon>Siboglinidae</taxon>
        <taxon>Ridgeia</taxon>
    </lineage>
</organism>
<reference evidence="1" key="1">
    <citation type="journal article" date="2023" name="Mol. Biol. Evol.">
        <title>Third-Generation Sequencing Reveals the Adaptive Role of the Epigenome in Three Deep-Sea Polychaetes.</title>
        <authorList>
            <person name="Perez M."/>
            <person name="Aroh O."/>
            <person name="Sun Y."/>
            <person name="Lan Y."/>
            <person name="Juniper S.K."/>
            <person name="Young C.R."/>
            <person name="Angers B."/>
            <person name="Qian P.Y."/>
        </authorList>
    </citation>
    <scope>NUCLEOTIDE SEQUENCE</scope>
    <source>
        <strain evidence="1">R07B-5</strain>
    </source>
</reference>